<keyword evidence="2" id="KW-1185">Reference proteome</keyword>
<reference evidence="1 2" key="1">
    <citation type="submission" date="2011-02" db="EMBL/GenBank/DDBJ databases">
        <title>The Genome Sequence of Sphaeroforma arctica JP610.</title>
        <authorList>
            <consortium name="The Broad Institute Genome Sequencing Platform"/>
            <person name="Russ C."/>
            <person name="Cuomo C."/>
            <person name="Young S.K."/>
            <person name="Zeng Q."/>
            <person name="Gargeya S."/>
            <person name="Alvarado L."/>
            <person name="Berlin A."/>
            <person name="Chapman S.B."/>
            <person name="Chen Z."/>
            <person name="Freedman E."/>
            <person name="Gellesch M."/>
            <person name="Goldberg J."/>
            <person name="Griggs A."/>
            <person name="Gujja S."/>
            <person name="Heilman E."/>
            <person name="Heiman D."/>
            <person name="Howarth C."/>
            <person name="Mehta T."/>
            <person name="Neiman D."/>
            <person name="Pearson M."/>
            <person name="Roberts A."/>
            <person name="Saif S."/>
            <person name="Shea T."/>
            <person name="Shenoy N."/>
            <person name="Sisk P."/>
            <person name="Stolte C."/>
            <person name="Sykes S."/>
            <person name="White J."/>
            <person name="Yandava C."/>
            <person name="Burger G."/>
            <person name="Gray M.W."/>
            <person name="Holland P.W.H."/>
            <person name="King N."/>
            <person name="Lang F.B.F."/>
            <person name="Roger A.J."/>
            <person name="Ruiz-Trillo I."/>
            <person name="Haas B."/>
            <person name="Nusbaum C."/>
            <person name="Birren B."/>
        </authorList>
    </citation>
    <scope>NUCLEOTIDE SEQUENCE [LARGE SCALE GENOMIC DNA]</scope>
    <source>
        <strain evidence="1 2">JP610</strain>
    </source>
</reference>
<feature type="non-terminal residue" evidence="1">
    <location>
        <position position="158"/>
    </location>
</feature>
<organism evidence="1 2">
    <name type="scientific">Sphaeroforma arctica JP610</name>
    <dbReference type="NCBI Taxonomy" id="667725"/>
    <lineage>
        <taxon>Eukaryota</taxon>
        <taxon>Ichthyosporea</taxon>
        <taxon>Ichthyophonida</taxon>
        <taxon>Sphaeroforma</taxon>
    </lineage>
</organism>
<evidence type="ECO:0000313" key="2">
    <source>
        <dbReference type="Proteomes" id="UP000054560"/>
    </source>
</evidence>
<dbReference type="RefSeq" id="XP_014148151.1">
    <property type="nucleotide sequence ID" value="XM_014292676.1"/>
</dbReference>
<dbReference type="EMBL" id="KQ244601">
    <property type="protein sequence ID" value="KNC74249.1"/>
    <property type="molecule type" value="Genomic_DNA"/>
</dbReference>
<dbReference type="Proteomes" id="UP000054560">
    <property type="component" value="Unassembled WGS sequence"/>
</dbReference>
<sequence>MSAKKVYLLSISNVLARNIPAGIDASVAFHMADINLETERVKSTYPVFKLHGTTEFTATQTEFEKLELKIELKHHGKTLASFTFKAEDMLVGPRHYDVQLASKGGGKSSNMGRVRADIKLEERCEVLIELNEVLTESLGVMNRCPFKIRYCLLVGDTK</sequence>
<evidence type="ECO:0000313" key="1">
    <source>
        <dbReference type="EMBL" id="KNC74249.1"/>
    </source>
</evidence>
<name>A0A0L0FBZ7_9EUKA</name>
<proteinExistence type="predicted"/>
<gene>
    <name evidence="1" type="ORF">SARC_13198</name>
</gene>
<dbReference type="GeneID" id="25913702"/>
<dbReference type="AlphaFoldDB" id="A0A0L0FBZ7"/>
<accession>A0A0L0FBZ7</accession>
<protein>
    <submittedName>
        <fullName evidence="1">Uncharacterized protein</fullName>
    </submittedName>
</protein>